<dbReference type="PROSITE" id="PS51257">
    <property type="entry name" value="PROKAR_LIPOPROTEIN"/>
    <property type="match status" value="1"/>
</dbReference>
<sequence>MPIVVQRLRGAFASACVALSLIGCGGGSSSNPPTPEPPAPVTTGQITGQVLSAADASPVAGARITAAGATATSDAQGRFTLGGLAPAASVVLRIQADGHLDVVRPLPVAANQTTQITQRLVAAGAAQTFNAATPGTLSVANSLAAVDLPANGFVVDGSSTAATGTLSARLSVIDPARNPGAMPGRYVASTGRAIESFGAITVDLRDAGGNKVNLKAGTTATIRIPLATRSAAPPATVPLFHLDETTGQWVQEGQATLRVTAAGSYYEGTVSHFSSWNADIETDTIFVNGCVNDSAGKPAAWALVQTSGIDYSGMSYDVTDTNGKFRVPIRKNSLAELLATLDQRSTPTITVGPSATDITLPNCLVLADAAAPQIVTSPVDRTVVAGQFVYFRVSASGGALRYQWQRNGVDMPGETFDTLSFYAALADDGARYTVVVRNSQGQVTSGAAVLHVNPATLPVVTEQPRDASARVGETASFAVTVVGSAPLTYQWQRNGVDIAGATAAAYTTPALALADQGALYRVVVRNAYGSATSAPALLSVTGTVPAAPVITAQPVAVTATVGQTATFLVLGNGNPAPTYQWLKNGAVIAGATGQTYTTPALAAGDDGALFSVKLSNSQGEVVSSTALLTVKPAGNDTEQANLMRLLGAGSVWLQAVGAPLEVADDNGLVLAASAVCQTGSVSATLGGAAVTVGQALPANGVLATRFTDCVSDGTRYNGSGTADYRLSSLSAPVNGSATVTLSSLRMADVAGDSDYTVDGGATVTLTGSQDGTSLTQSAALTPTAGSSIANNLLGLRATLAGGGLSVGSTTRLSDGVPTGTRVSYNSFAFSVGSTPYLAQGALTLTFGGTNGGLAGGSGEITLSSNGTQVGRLYFANGSLQIEVNGRVQPFAAPRGSASARR</sequence>
<keyword evidence="4" id="KW-1185">Reference proteome</keyword>
<accession>A0ABS8XST0</accession>
<dbReference type="EMBL" id="JAJTWU010000005">
    <property type="protein sequence ID" value="MCE4555776.1"/>
    <property type="molecule type" value="Genomic_DNA"/>
</dbReference>
<name>A0ABS8XST0_9BURK</name>
<dbReference type="Gene3D" id="2.60.40.10">
    <property type="entry name" value="Immunoglobulins"/>
    <property type="match status" value="3"/>
</dbReference>
<dbReference type="PROSITE" id="PS50835">
    <property type="entry name" value="IG_LIKE"/>
    <property type="match status" value="2"/>
</dbReference>
<reference evidence="3 4" key="1">
    <citation type="submission" date="2021-12" db="EMBL/GenBank/DDBJ databases">
        <title>Genome seq of P8.</title>
        <authorList>
            <person name="Seo T."/>
        </authorList>
    </citation>
    <scope>NUCLEOTIDE SEQUENCE [LARGE SCALE GENOMIC DNA]</scope>
    <source>
        <strain evidence="3 4">P8</strain>
    </source>
</reference>
<dbReference type="SUPFAM" id="SSF48726">
    <property type="entry name" value="Immunoglobulin"/>
    <property type="match status" value="3"/>
</dbReference>
<feature type="domain" description="Ig-like" evidence="2">
    <location>
        <begin position="372"/>
        <end position="450"/>
    </location>
</feature>
<comment type="caution">
    <text evidence="3">The sequence shown here is derived from an EMBL/GenBank/DDBJ whole genome shotgun (WGS) entry which is preliminary data.</text>
</comment>
<evidence type="ECO:0000313" key="4">
    <source>
        <dbReference type="Proteomes" id="UP001200741"/>
    </source>
</evidence>
<organism evidence="3 4">
    <name type="scientific">Pelomonas cellulosilytica</name>
    <dbReference type="NCBI Taxonomy" id="2906762"/>
    <lineage>
        <taxon>Bacteria</taxon>
        <taxon>Pseudomonadati</taxon>
        <taxon>Pseudomonadota</taxon>
        <taxon>Betaproteobacteria</taxon>
        <taxon>Burkholderiales</taxon>
        <taxon>Sphaerotilaceae</taxon>
        <taxon>Roseateles</taxon>
    </lineage>
</organism>
<keyword evidence="1" id="KW-0393">Immunoglobulin domain</keyword>
<dbReference type="SUPFAM" id="SSF49452">
    <property type="entry name" value="Starch-binding domain-like"/>
    <property type="match status" value="1"/>
</dbReference>
<evidence type="ECO:0000313" key="3">
    <source>
        <dbReference type="EMBL" id="MCE4555776.1"/>
    </source>
</evidence>
<proteinExistence type="predicted"/>
<dbReference type="Proteomes" id="UP001200741">
    <property type="component" value="Unassembled WGS sequence"/>
</dbReference>
<dbReference type="Gene3D" id="2.60.40.1120">
    <property type="entry name" value="Carboxypeptidase-like, regulatory domain"/>
    <property type="match status" value="1"/>
</dbReference>
<dbReference type="InterPro" id="IPR007110">
    <property type="entry name" value="Ig-like_dom"/>
</dbReference>
<feature type="domain" description="Ig-like" evidence="2">
    <location>
        <begin position="458"/>
        <end position="539"/>
    </location>
</feature>
<dbReference type="Pfam" id="PF13620">
    <property type="entry name" value="CarboxypepD_reg"/>
    <property type="match status" value="1"/>
</dbReference>
<evidence type="ECO:0000256" key="1">
    <source>
        <dbReference type="ARBA" id="ARBA00023319"/>
    </source>
</evidence>
<gene>
    <name evidence="3" type="ORF">LXT13_15315</name>
</gene>
<dbReference type="InterPro" id="IPR013783">
    <property type="entry name" value="Ig-like_fold"/>
</dbReference>
<protein>
    <submittedName>
        <fullName evidence="3">Carboxypeptidase regulatory-like domain-containing protein</fullName>
    </submittedName>
</protein>
<dbReference type="InterPro" id="IPR013784">
    <property type="entry name" value="Carb-bd-like_fold"/>
</dbReference>
<evidence type="ECO:0000259" key="2">
    <source>
        <dbReference type="PROSITE" id="PS50835"/>
    </source>
</evidence>
<dbReference type="RefSeq" id="WP_233372820.1">
    <property type="nucleotide sequence ID" value="NZ_JAJTWU010000005.1"/>
</dbReference>
<dbReference type="PANTHER" id="PTHR10075">
    <property type="entry name" value="BASIGIN RELATED"/>
    <property type="match status" value="1"/>
</dbReference>
<dbReference type="InterPro" id="IPR036179">
    <property type="entry name" value="Ig-like_dom_sf"/>
</dbReference>
<dbReference type="PANTHER" id="PTHR10075:SF100">
    <property type="entry name" value="FASCICLIN-2"/>
    <property type="match status" value="1"/>
</dbReference>
<dbReference type="SMART" id="SM00409">
    <property type="entry name" value="IG"/>
    <property type="match status" value="3"/>
</dbReference>
<dbReference type="InterPro" id="IPR003599">
    <property type="entry name" value="Ig_sub"/>
</dbReference>